<evidence type="ECO:0000256" key="4">
    <source>
        <dbReference type="ARBA" id="ARBA00023163"/>
    </source>
</evidence>
<evidence type="ECO:0000256" key="2">
    <source>
        <dbReference type="ARBA" id="ARBA00023015"/>
    </source>
</evidence>
<gene>
    <name evidence="5" type="ORF">A9C11_15605</name>
</gene>
<dbReference type="STRING" id="53408.A9C11_15605"/>
<dbReference type="Pfam" id="PF00126">
    <property type="entry name" value="HTH_1"/>
    <property type="match status" value="1"/>
</dbReference>
<dbReference type="EMBL" id="CP015878">
    <property type="protein sequence ID" value="ANI15318.1"/>
    <property type="molecule type" value="Genomic_DNA"/>
</dbReference>
<evidence type="ECO:0000313" key="6">
    <source>
        <dbReference type="Proteomes" id="UP000077748"/>
    </source>
</evidence>
<dbReference type="PANTHER" id="PTHR30537:SF74">
    <property type="entry name" value="HTH-TYPE TRANSCRIPTIONAL REGULATOR TRPI"/>
    <property type="match status" value="1"/>
</dbReference>
<dbReference type="GO" id="GO:0043565">
    <property type="term" value="F:sequence-specific DNA binding"/>
    <property type="evidence" value="ECO:0007669"/>
    <property type="project" value="TreeGrafter"/>
</dbReference>
<evidence type="ECO:0000256" key="3">
    <source>
        <dbReference type="ARBA" id="ARBA00023125"/>
    </source>
</evidence>
<dbReference type="GO" id="GO:0003700">
    <property type="term" value="F:DNA-binding transcription factor activity"/>
    <property type="evidence" value="ECO:0007669"/>
    <property type="project" value="InterPro"/>
</dbReference>
<keyword evidence="2" id="KW-0805">Transcription regulation</keyword>
<evidence type="ECO:0000313" key="5">
    <source>
        <dbReference type="EMBL" id="ANI15318.1"/>
    </source>
</evidence>
<keyword evidence="3" id="KW-0238">DNA-binding</keyword>
<dbReference type="CDD" id="cd08432">
    <property type="entry name" value="PBP2_GcdR_TrpI_HvrB_AmpR_like"/>
    <property type="match status" value="1"/>
</dbReference>
<proteinExistence type="inferred from homology"/>
<dbReference type="InterPro" id="IPR036388">
    <property type="entry name" value="WH-like_DNA-bd_sf"/>
</dbReference>
<name>A0A127MTY4_9PSED</name>
<comment type="similarity">
    <text evidence="1">Belongs to the LysR transcriptional regulatory family.</text>
</comment>
<dbReference type="PANTHER" id="PTHR30537">
    <property type="entry name" value="HTH-TYPE TRANSCRIPTIONAL REGULATOR"/>
    <property type="match status" value="1"/>
</dbReference>
<dbReference type="PRINTS" id="PR00039">
    <property type="entry name" value="HTHLYSR"/>
</dbReference>
<dbReference type="Proteomes" id="UP000077748">
    <property type="component" value="Chromosome"/>
</dbReference>
<reference evidence="5 6" key="1">
    <citation type="submission" date="2016-05" db="EMBL/GenBank/DDBJ databases">
        <title>Genome Sequence of Pseudomonas citronellolis Strain SJTE-3, an Estrogens and Persistent Organic Pollutants degradation strain.</title>
        <authorList>
            <person name="Liang R."/>
        </authorList>
    </citation>
    <scope>NUCLEOTIDE SEQUENCE [LARGE SCALE GENOMIC DNA]</scope>
    <source>
        <strain evidence="5 6">SJTE-3</strain>
    </source>
</reference>
<dbReference type="InterPro" id="IPR000847">
    <property type="entry name" value="LysR_HTH_N"/>
</dbReference>
<dbReference type="PROSITE" id="PS50931">
    <property type="entry name" value="HTH_LYSR"/>
    <property type="match status" value="1"/>
</dbReference>
<dbReference type="GeneID" id="72996248"/>
<sequence length="300" mass="33169">MPSIPPLASLRAFEAAARLRSVTKAAAELNVTHPAISHQIKQLEDHFGVQMVQRVGRGIVPTPIGEQLSNLLTDSFQQIENFCDEIIRSKKGKTLSVASVASFASRWLIPRLPKFMAAHPDIDIRVIYAPHEIFEMRSDCDVVIRYQAHPVAANEVGVELFSGESRPLCSPAFVARYGDLSTPEKIARVPLLHDNDREVWASWFKSAGVELNAPLAGIVYEDFNLMSTAAIAGHGVALCPVELVREDIAQNNLVVLSDIGVKCDGNYLLLHRKVPSNTVLTFRDWMLKEVKRDAGKPARD</sequence>
<protein>
    <submittedName>
        <fullName evidence="5">Uncharacterized protein</fullName>
    </submittedName>
</protein>
<dbReference type="Pfam" id="PF03466">
    <property type="entry name" value="LysR_substrate"/>
    <property type="match status" value="1"/>
</dbReference>
<dbReference type="Gene3D" id="1.10.10.10">
    <property type="entry name" value="Winged helix-like DNA-binding domain superfamily/Winged helix DNA-binding domain"/>
    <property type="match status" value="1"/>
</dbReference>
<dbReference type="SUPFAM" id="SSF53850">
    <property type="entry name" value="Periplasmic binding protein-like II"/>
    <property type="match status" value="1"/>
</dbReference>
<dbReference type="RefSeq" id="WP_009621927.1">
    <property type="nucleotide sequence ID" value="NZ_BDGS01000001.1"/>
</dbReference>
<accession>A0A127MTY4</accession>
<dbReference type="GO" id="GO:0006351">
    <property type="term" value="P:DNA-templated transcription"/>
    <property type="evidence" value="ECO:0007669"/>
    <property type="project" value="TreeGrafter"/>
</dbReference>
<dbReference type="AlphaFoldDB" id="A0A127MTY4"/>
<dbReference type="InterPro" id="IPR005119">
    <property type="entry name" value="LysR_subst-bd"/>
</dbReference>
<dbReference type="InterPro" id="IPR058163">
    <property type="entry name" value="LysR-type_TF_proteobact-type"/>
</dbReference>
<keyword evidence="4" id="KW-0804">Transcription</keyword>
<dbReference type="Gene3D" id="3.40.190.10">
    <property type="entry name" value="Periplasmic binding protein-like II"/>
    <property type="match status" value="2"/>
</dbReference>
<dbReference type="SUPFAM" id="SSF46785">
    <property type="entry name" value="Winged helix' DNA-binding domain"/>
    <property type="match status" value="1"/>
</dbReference>
<evidence type="ECO:0000256" key="1">
    <source>
        <dbReference type="ARBA" id="ARBA00009437"/>
    </source>
</evidence>
<organism evidence="5 6">
    <name type="scientific">Pseudomonas citronellolis</name>
    <dbReference type="NCBI Taxonomy" id="53408"/>
    <lineage>
        <taxon>Bacteria</taxon>
        <taxon>Pseudomonadati</taxon>
        <taxon>Pseudomonadota</taxon>
        <taxon>Gammaproteobacteria</taxon>
        <taxon>Pseudomonadales</taxon>
        <taxon>Pseudomonadaceae</taxon>
        <taxon>Pseudomonas</taxon>
    </lineage>
</organism>
<dbReference type="InterPro" id="IPR036390">
    <property type="entry name" value="WH_DNA-bd_sf"/>
</dbReference>
<dbReference type="KEGG" id="pcq:PcP3B5_31690"/>
<dbReference type="FunFam" id="1.10.10.10:FF:000001">
    <property type="entry name" value="LysR family transcriptional regulator"/>
    <property type="match status" value="1"/>
</dbReference>